<evidence type="ECO:0000313" key="3">
    <source>
        <dbReference type="Proteomes" id="UP000199664"/>
    </source>
</evidence>
<dbReference type="GO" id="GO:0006629">
    <property type="term" value="P:lipid metabolic process"/>
    <property type="evidence" value="ECO:0007669"/>
    <property type="project" value="InterPro"/>
</dbReference>
<dbReference type="InterPro" id="IPR017946">
    <property type="entry name" value="PLC-like_Pdiesterase_TIM-brl"/>
</dbReference>
<keyword evidence="3" id="KW-1185">Reference proteome</keyword>
<dbReference type="STRING" id="1036779.SAMN04515666_11196"/>
<dbReference type="OrthoDB" id="9787897at2"/>
<dbReference type="RefSeq" id="WP_091841572.1">
    <property type="nucleotide sequence ID" value="NZ_FOAN01000011.1"/>
</dbReference>
<dbReference type="PANTHER" id="PTHR46211">
    <property type="entry name" value="GLYCEROPHOSPHORYL DIESTER PHOSPHODIESTERASE"/>
    <property type="match status" value="1"/>
</dbReference>
<dbReference type="SUPFAM" id="SSF51695">
    <property type="entry name" value="PLC-like phosphodiesterases"/>
    <property type="match status" value="1"/>
</dbReference>
<dbReference type="Proteomes" id="UP000199664">
    <property type="component" value="Unassembled WGS sequence"/>
</dbReference>
<reference evidence="3" key="1">
    <citation type="submission" date="2016-10" db="EMBL/GenBank/DDBJ databases">
        <authorList>
            <person name="Varghese N."/>
            <person name="Submissions S."/>
        </authorList>
    </citation>
    <scope>NUCLEOTIDE SEQUENCE [LARGE SCALE GENOMIC DNA]</scope>
    <source>
        <strain evidence="3">LMG 26383,CCUG 61248,R- 45681</strain>
    </source>
</reference>
<protein>
    <submittedName>
        <fullName evidence="2">Glycerophosphoryl diester phosphodiesterase</fullName>
    </submittedName>
</protein>
<feature type="domain" description="GP-PDE" evidence="1">
    <location>
        <begin position="13"/>
        <end position="256"/>
    </location>
</feature>
<dbReference type="PANTHER" id="PTHR46211:SF1">
    <property type="entry name" value="GLYCEROPHOSPHODIESTER PHOSPHODIESTERASE, CYTOPLASMIC"/>
    <property type="match status" value="1"/>
</dbReference>
<name>A0A1H7YBJ9_9HYPH</name>
<gene>
    <name evidence="2" type="ORF">SAMN04515666_11196</name>
</gene>
<organism evidence="2 3">
    <name type="scientific">Bosea lupini</name>
    <dbReference type="NCBI Taxonomy" id="1036779"/>
    <lineage>
        <taxon>Bacteria</taxon>
        <taxon>Pseudomonadati</taxon>
        <taxon>Pseudomonadota</taxon>
        <taxon>Alphaproteobacteria</taxon>
        <taxon>Hyphomicrobiales</taxon>
        <taxon>Boseaceae</taxon>
        <taxon>Bosea</taxon>
    </lineage>
</organism>
<proteinExistence type="predicted"/>
<dbReference type="Gene3D" id="3.20.20.190">
    <property type="entry name" value="Phosphatidylinositol (PI) phosphodiesterase"/>
    <property type="match status" value="1"/>
</dbReference>
<evidence type="ECO:0000313" key="2">
    <source>
        <dbReference type="EMBL" id="SEM42697.1"/>
    </source>
</evidence>
<dbReference type="GO" id="GO:0008081">
    <property type="term" value="F:phosphoric diester hydrolase activity"/>
    <property type="evidence" value="ECO:0007669"/>
    <property type="project" value="InterPro"/>
</dbReference>
<dbReference type="AlphaFoldDB" id="A0A1H7YBJ9"/>
<dbReference type="EMBL" id="FOAN01000011">
    <property type="protein sequence ID" value="SEM42697.1"/>
    <property type="molecule type" value="Genomic_DNA"/>
</dbReference>
<accession>A0A1H7YBJ9</accession>
<dbReference type="Pfam" id="PF03009">
    <property type="entry name" value="GDPD"/>
    <property type="match status" value="1"/>
</dbReference>
<dbReference type="InterPro" id="IPR030395">
    <property type="entry name" value="GP_PDE_dom"/>
</dbReference>
<sequence length="256" mass="26816">MGFAVRSIAGPLPLAIAHRGGALLGPENTAEAFAQAKAVGAEMVETDVRLSADDALVCLHDADLQRIAGDPRLVAEIGLSELRAILPRLLTLDEAVAASAPLGLLLDVKLSHPLVLPRILDAVAVAGATERVLLGVRSLDLIAAARAVSEAIAILALVPDPDSFRQAKALGANWFRFWQGETTVERIAAARSLGLRTVIMVGQPRSVAEPGYPPFPVGRIDAQGIDRVLSLGPDAVMLDDPRQLLSARSVTALSSS</sequence>
<dbReference type="PROSITE" id="PS51704">
    <property type="entry name" value="GP_PDE"/>
    <property type="match status" value="1"/>
</dbReference>
<evidence type="ECO:0000259" key="1">
    <source>
        <dbReference type="PROSITE" id="PS51704"/>
    </source>
</evidence>